<evidence type="ECO:0000313" key="5">
    <source>
        <dbReference type="Proteomes" id="UP000574769"/>
    </source>
</evidence>
<name>A0A7W7AHX6_9SPHN</name>
<organism evidence="4 5">
    <name type="scientific">Sphingomonas abaci</name>
    <dbReference type="NCBI Taxonomy" id="237611"/>
    <lineage>
        <taxon>Bacteria</taxon>
        <taxon>Pseudomonadati</taxon>
        <taxon>Pseudomonadota</taxon>
        <taxon>Alphaproteobacteria</taxon>
        <taxon>Sphingomonadales</taxon>
        <taxon>Sphingomonadaceae</taxon>
        <taxon>Sphingomonas</taxon>
    </lineage>
</organism>
<feature type="domain" description="BD-FAE-like" evidence="3">
    <location>
        <begin position="100"/>
        <end position="285"/>
    </location>
</feature>
<feature type="signal peptide" evidence="2">
    <location>
        <begin position="1"/>
        <end position="28"/>
    </location>
</feature>
<dbReference type="InterPro" id="IPR029058">
    <property type="entry name" value="AB_hydrolase_fold"/>
</dbReference>
<comment type="caution">
    <text evidence="4">The sequence shown here is derived from an EMBL/GenBank/DDBJ whole genome shotgun (WGS) entry which is preliminary data.</text>
</comment>
<gene>
    <name evidence="4" type="ORF">GGQ96_000468</name>
</gene>
<proteinExistence type="predicted"/>
<keyword evidence="5" id="KW-1185">Reference proteome</keyword>
<sequence>MTDFDPPPALGRRALLAGLAAAPLLATAAPGQAATGATGPQAGEVVPLWPGLAPGHPSRTPALKIEQRSTSPGFDDRWVTGIDRPALVVRRPATPNGSAVMLIPGGGYGFLAWDNEGEEQARWLNARGVTAYILLYRLPGEGWANRATVPLQDAQRGLRMIRARAGQDRVDPARVMILGFSAGGHLAGSLATRHGERTYAPVDAADRLSARPDLTGLIYPVVSLAEPFTHEGSRDNLLGPDSDLAARQRGSVERLVTVETPPIFLTHASDDGLVPIANSLALYQAMLAAKRPAALHAFDQGGHGFGVRLKANVATAAWPTLFAGYATQLGLLPG</sequence>
<feature type="chain" id="PRO_5031160487" evidence="2">
    <location>
        <begin position="29"/>
        <end position="334"/>
    </location>
</feature>
<dbReference type="Proteomes" id="UP000574769">
    <property type="component" value="Unassembled WGS sequence"/>
</dbReference>
<dbReference type="InterPro" id="IPR006311">
    <property type="entry name" value="TAT_signal"/>
</dbReference>
<accession>A0A7W7AHX6</accession>
<dbReference type="PANTHER" id="PTHR48081:SF6">
    <property type="entry name" value="PEPTIDASE S9 PROLYL OLIGOPEPTIDASE CATALYTIC DOMAIN-CONTAINING PROTEIN"/>
    <property type="match status" value="1"/>
</dbReference>
<evidence type="ECO:0000256" key="2">
    <source>
        <dbReference type="SAM" id="SignalP"/>
    </source>
</evidence>
<protein>
    <submittedName>
        <fullName evidence="4">Acetyl esterase/lipase</fullName>
    </submittedName>
</protein>
<evidence type="ECO:0000256" key="1">
    <source>
        <dbReference type="ARBA" id="ARBA00022801"/>
    </source>
</evidence>
<evidence type="ECO:0000313" key="4">
    <source>
        <dbReference type="EMBL" id="MBB4616362.1"/>
    </source>
</evidence>
<dbReference type="RefSeq" id="WP_184111139.1">
    <property type="nucleotide sequence ID" value="NZ_JACHNY010000001.1"/>
</dbReference>
<dbReference type="PANTHER" id="PTHR48081">
    <property type="entry name" value="AB HYDROLASE SUPERFAMILY PROTEIN C4A8.06C"/>
    <property type="match status" value="1"/>
</dbReference>
<keyword evidence="2" id="KW-0732">Signal</keyword>
<dbReference type="AlphaFoldDB" id="A0A7W7AHX6"/>
<dbReference type="Gene3D" id="3.40.50.1820">
    <property type="entry name" value="alpha/beta hydrolase"/>
    <property type="match status" value="1"/>
</dbReference>
<dbReference type="InterPro" id="IPR049492">
    <property type="entry name" value="BD-FAE-like_dom"/>
</dbReference>
<reference evidence="4 5" key="1">
    <citation type="submission" date="2020-08" db="EMBL/GenBank/DDBJ databases">
        <title>Genomic Encyclopedia of Type Strains, Phase IV (KMG-IV): sequencing the most valuable type-strain genomes for metagenomic binning, comparative biology and taxonomic classification.</title>
        <authorList>
            <person name="Goeker M."/>
        </authorList>
    </citation>
    <scope>NUCLEOTIDE SEQUENCE [LARGE SCALE GENOMIC DNA]</scope>
    <source>
        <strain evidence="4 5">DSM 15867</strain>
    </source>
</reference>
<dbReference type="Pfam" id="PF20434">
    <property type="entry name" value="BD-FAE"/>
    <property type="match status" value="1"/>
</dbReference>
<dbReference type="EMBL" id="JACHNY010000001">
    <property type="protein sequence ID" value="MBB4616362.1"/>
    <property type="molecule type" value="Genomic_DNA"/>
</dbReference>
<dbReference type="InterPro" id="IPR050300">
    <property type="entry name" value="GDXG_lipolytic_enzyme"/>
</dbReference>
<dbReference type="GO" id="GO:0016787">
    <property type="term" value="F:hydrolase activity"/>
    <property type="evidence" value="ECO:0007669"/>
    <property type="project" value="UniProtKB-KW"/>
</dbReference>
<evidence type="ECO:0000259" key="3">
    <source>
        <dbReference type="Pfam" id="PF20434"/>
    </source>
</evidence>
<dbReference type="SUPFAM" id="SSF53474">
    <property type="entry name" value="alpha/beta-Hydrolases"/>
    <property type="match status" value="1"/>
</dbReference>
<keyword evidence="1" id="KW-0378">Hydrolase</keyword>
<dbReference type="PROSITE" id="PS51318">
    <property type="entry name" value="TAT"/>
    <property type="match status" value="1"/>
</dbReference>